<evidence type="ECO:0000259" key="10">
    <source>
        <dbReference type="Pfam" id="PF16916"/>
    </source>
</evidence>
<dbReference type="Gene3D" id="1.20.1510.10">
    <property type="entry name" value="Cation efflux protein transmembrane domain"/>
    <property type="match status" value="1"/>
</dbReference>
<sequence>MAAHAHHHDHHHGHAHAHVPSADADRRWLGLALGLILAFMTAEVVAGVLAGSLALLSDAAHMLTDAASIGLALVAARLAARPAGGRFTFGFGRAEILSAQVNGASLLVLAAIIGWEAAGRLASPPEVEGGVVIAVGALGALVNVAAAWALSRAERQSLNLRGARAHVLADLYGSVAAVVAGVLIVVAGFGAADGIAALLVALLMVRSGWSLVRDASSVLLEAAPAGMDPQAIGSAMARHPGVVEVHDLHVWEVTSGFPALAAHVTVAPGDDCHRLRRELQDALGQRFGIRHTTLQVDHERRTELLEIGRAE</sequence>
<dbReference type="AlphaFoldDB" id="A0A6J4SH25"/>
<gene>
    <name evidence="11" type="ORF">AVDCRST_MAG30-1523</name>
</gene>
<evidence type="ECO:0000313" key="11">
    <source>
        <dbReference type="EMBL" id="CAA9493851.1"/>
    </source>
</evidence>
<keyword evidence="3" id="KW-0813">Transport</keyword>
<dbReference type="SUPFAM" id="SSF160240">
    <property type="entry name" value="Cation efflux protein cytoplasmic domain-like"/>
    <property type="match status" value="1"/>
</dbReference>
<evidence type="ECO:0000256" key="7">
    <source>
        <dbReference type="ARBA" id="ARBA00023136"/>
    </source>
</evidence>
<evidence type="ECO:0000256" key="2">
    <source>
        <dbReference type="ARBA" id="ARBA00008873"/>
    </source>
</evidence>
<feature type="domain" description="Cation efflux protein transmembrane" evidence="9">
    <location>
        <begin position="31"/>
        <end position="220"/>
    </location>
</feature>
<keyword evidence="5 8" id="KW-1133">Transmembrane helix</keyword>
<dbReference type="InterPro" id="IPR036837">
    <property type="entry name" value="Cation_efflux_CTD_sf"/>
</dbReference>
<dbReference type="Pfam" id="PF16916">
    <property type="entry name" value="ZT_dimer"/>
    <property type="match status" value="1"/>
</dbReference>
<comment type="subcellular location">
    <subcellularLocation>
        <location evidence="1">Membrane</location>
        <topology evidence="1">Multi-pass membrane protein</topology>
    </subcellularLocation>
</comment>
<organism evidence="11">
    <name type="scientific">uncultured Solirubrobacteraceae bacterium</name>
    <dbReference type="NCBI Taxonomy" id="1162706"/>
    <lineage>
        <taxon>Bacteria</taxon>
        <taxon>Bacillati</taxon>
        <taxon>Actinomycetota</taxon>
        <taxon>Thermoleophilia</taxon>
        <taxon>Solirubrobacterales</taxon>
        <taxon>Solirubrobacteraceae</taxon>
        <taxon>environmental samples</taxon>
    </lineage>
</organism>
<evidence type="ECO:0000256" key="6">
    <source>
        <dbReference type="ARBA" id="ARBA00023065"/>
    </source>
</evidence>
<keyword evidence="6" id="KW-0406">Ion transport</keyword>
<evidence type="ECO:0000256" key="8">
    <source>
        <dbReference type="SAM" id="Phobius"/>
    </source>
</evidence>
<dbReference type="InterPro" id="IPR058533">
    <property type="entry name" value="Cation_efflux_TM"/>
</dbReference>
<dbReference type="PANTHER" id="PTHR11562:SF17">
    <property type="entry name" value="RE54080P-RELATED"/>
    <property type="match status" value="1"/>
</dbReference>
<dbReference type="InterPro" id="IPR027470">
    <property type="entry name" value="Cation_efflux_CTD"/>
</dbReference>
<dbReference type="Pfam" id="PF01545">
    <property type="entry name" value="Cation_efflux"/>
    <property type="match status" value="1"/>
</dbReference>
<feature type="transmembrane region" description="Helical" evidence="8">
    <location>
        <begin position="28"/>
        <end position="56"/>
    </location>
</feature>
<evidence type="ECO:0000256" key="1">
    <source>
        <dbReference type="ARBA" id="ARBA00004141"/>
    </source>
</evidence>
<protein>
    <submittedName>
        <fullName evidence="11">Cobalt-zinc-cadmium resistance protein CzcD</fullName>
    </submittedName>
</protein>
<feature type="transmembrane region" description="Helical" evidence="8">
    <location>
        <begin position="101"/>
        <end position="118"/>
    </location>
</feature>
<dbReference type="InterPro" id="IPR002524">
    <property type="entry name" value="Cation_efflux"/>
</dbReference>
<keyword evidence="7 8" id="KW-0472">Membrane</keyword>
<accession>A0A6J4SH25</accession>
<proteinExistence type="inferred from homology"/>
<dbReference type="InterPro" id="IPR027469">
    <property type="entry name" value="Cation_efflux_TMD_sf"/>
</dbReference>
<dbReference type="GO" id="GO:0005886">
    <property type="term" value="C:plasma membrane"/>
    <property type="evidence" value="ECO:0007669"/>
    <property type="project" value="TreeGrafter"/>
</dbReference>
<reference evidence="11" key="1">
    <citation type="submission" date="2020-02" db="EMBL/GenBank/DDBJ databases">
        <authorList>
            <person name="Meier V. D."/>
        </authorList>
    </citation>
    <scope>NUCLEOTIDE SEQUENCE</scope>
    <source>
        <strain evidence="11">AVDCRST_MAG30</strain>
    </source>
</reference>
<dbReference type="SUPFAM" id="SSF161111">
    <property type="entry name" value="Cation efflux protein transmembrane domain-like"/>
    <property type="match status" value="1"/>
</dbReference>
<comment type="similarity">
    <text evidence="2">Belongs to the cation diffusion facilitator (CDF) transporter (TC 2.A.4) family. SLC30A subfamily.</text>
</comment>
<evidence type="ECO:0000256" key="3">
    <source>
        <dbReference type="ARBA" id="ARBA00022448"/>
    </source>
</evidence>
<feature type="transmembrane region" description="Helical" evidence="8">
    <location>
        <begin position="171"/>
        <end position="189"/>
    </location>
</feature>
<dbReference type="GO" id="GO:0005385">
    <property type="term" value="F:zinc ion transmembrane transporter activity"/>
    <property type="evidence" value="ECO:0007669"/>
    <property type="project" value="TreeGrafter"/>
</dbReference>
<evidence type="ECO:0000259" key="9">
    <source>
        <dbReference type="Pfam" id="PF01545"/>
    </source>
</evidence>
<feature type="domain" description="Cation efflux protein cytoplasmic" evidence="10">
    <location>
        <begin position="229"/>
        <end position="298"/>
    </location>
</feature>
<dbReference type="PANTHER" id="PTHR11562">
    <property type="entry name" value="CATION EFFLUX PROTEIN/ ZINC TRANSPORTER"/>
    <property type="match status" value="1"/>
</dbReference>
<name>A0A6J4SH25_9ACTN</name>
<evidence type="ECO:0000256" key="5">
    <source>
        <dbReference type="ARBA" id="ARBA00022989"/>
    </source>
</evidence>
<dbReference type="EMBL" id="CADCVS010000211">
    <property type="protein sequence ID" value="CAA9493851.1"/>
    <property type="molecule type" value="Genomic_DNA"/>
</dbReference>
<feature type="transmembrane region" description="Helical" evidence="8">
    <location>
        <begin position="62"/>
        <end position="80"/>
    </location>
</feature>
<dbReference type="InterPro" id="IPR050681">
    <property type="entry name" value="CDF/SLC30A"/>
</dbReference>
<dbReference type="NCBIfam" id="TIGR01297">
    <property type="entry name" value="CDF"/>
    <property type="match status" value="1"/>
</dbReference>
<feature type="transmembrane region" description="Helical" evidence="8">
    <location>
        <begin position="130"/>
        <end position="150"/>
    </location>
</feature>
<evidence type="ECO:0000256" key="4">
    <source>
        <dbReference type="ARBA" id="ARBA00022692"/>
    </source>
</evidence>
<keyword evidence="4 8" id="KW-0812">Transmembrane</keyword>